<evidence type="ECO:0000259" key="3">
    <source>
        <dbReference type="PROSITE" id="PS51186"/>
    </source>
</evidence>
<dbReference type="GO" id="GO:0016747">
    <property type="term" value="F:acyltransferase activity, transferring groups other than amino-acyl groups"/>
    <property type="evidence" value="ECO:0007669"/>
    <property type="project" value="InterPro"/>
</dbReference>
<dbReference type="Proteomes" id="UP000561045">
    <property type="component" value="Unassembled WGS sequence"/>
</dbReference>
<dbReference type="EMBL" id="JACIET010000002">
    <property type="protein sequence ID" value="MBB4014010.1"/>
    <property type="molecule type" value="Genomic_DNA"/>
</dbReference>
<evidence type="ECO:0000256" key="2">
    <source>
        <dbReference type="ARBA" id="ARBA00023315"/>
    </source>
</evidence>
<dbReference type="Pfam" id="PF00583">
    <property type="entry name" value="Acetyltransf_1"/>
    <property type="match status" value="1"/>
</dbReference>
<evidence type="ECO:0000313" key="5">
    <source>
        <dbReference type="Proteomes" id="UP000561045"/>
    </source>
</evidence>
<organism evidence="4 5">
    <name type="scientific">Niveibacterium umoris</name>
    <dbReference type="NCBI Taxonomy" id="1193620"/>
    <lineage>
        <taxon>Bacteria</taxon>
        <taxon>Pseudomonadati</taxon>
        <taxon>Pseudomonadota</taxon>
        <taxon>Betaproteobacteria</taxon>
        <taxon>Rhodocyclales</taxon>
        <taxon>Rhodocyclaceae</taxon>
        <taxon>Niveibacterium</taxon>
    </lineage>
</organism>
<dbReference type="InterPro" id="IPR000182">
    <property type="entry name" value="GNAT_dom"/>
</dbReference>
<keyword evidence="1" id="KW-0808">Transferase</keyword>
<dbReference type="CDD" id="cd04301">
    <property type="entry name" value="NAT_SF"/>
    <property type="match status" value="1"/>
</dbReference>
<accession>A0A840BLX9</accession>
<name>A0A840BLX9_9RHOO</name>
<keyword evidence="5" id="KW-1185">Reference proteome</keyword>
<evidence type="ECO:0000313" key="4">
    <source>
        <dbReference type="EMBL" id="MBB4014010.1"/>
    </source>
</evidence>
<dbReference type="InterPro" id="IPR016181">
    <property type="entry name" value="Acyl_CoA_acyltransferase"/>
</dbReference>
<dbReference type="SUPFAM" id="SSF55729">
    <property type="entry name" value="Acyl-CoA N-acyltransferases (Nat)"/>
    <property type="match status" value="1"/>
</dbReference>
<gene>
    <name evidence="4" type="ORF">GGR36_003356</name>
</gene>
<feature type="domain" description="N-acetyltransferase" evidence="3">
    <location>
        <begin position="4"/>
        <end position="173"/>
    </location>
</feature>
<keyword evidence="2" id="KW-0012">Acyltransferase</keyword>
<dbReference type="PANTHER" id="PTHR43877">
    <property type="entry name" value="AMINOALKYLPHOSPHONATE N-ACETYLTRANSFERASE-RELATED-RELATED"/>
    <property type="match status" value="1"/>
</dbReference>
<protein>
    <recommendedName>
        <fullName evidence="3">N-acetyltransferase domain-containing protein</fullName>
    </recommendedName>
</protein>
<dbReference type="PANTHER" id="PTHR43877:SF1">
    <property type="entry name" value="ACETYLTRANSFERASE"/>
    <property type="match status" value="1"/>
</dbReference>
<comment type="caution">
    <text evidence="4">The sequence shown here is derived from an EMBL/GenBank/DDBJ whole genome shotgun (WGS) entry which is preliminary data.</text>
</comment>
<proteinExistence type="predicted"/>
<dbReference type="InterPro" id="IPR050832">
    <property type="entry name" value="Bact_Acetyltransf"/>
</dbReference>
<dbReference type="AlphaFoldDB" id="A0A840BLX9"/>
<sequence>MNGPRLRRAGAPDTAAIARLHADSWRAAYRGLLDDAYLDETVFAERAALWHARLVEGRDAPLEAWVLEDARGLRGFASLCPLADPAWGPLIDNLHVRPTLRGEGLGRQMMAALQQRIGDLGAPRYHLWVLEGNVAARRFYARVGGIEQTREIHDMPDGGRYPCLRVVWAQDASPGP</sequence>
<dbReference type="Gene3D" id="3.40.630.30">
    <property type="match status" value="1"/>
</dbReference>
<reference evidence="4 5" key="1">
    <citation type="submission" date="2020-08" db="EMBL/GenBank/DDBJ databases">
        <title>Genomic Encyclopedia of Type Strains, Phase IV (KMG-IV): sequencing the most valuable type-strain genomes for metagenomic binning, comparative biology and taxonomic classification.</title>
        <authorList>
            <person name="Goeker M."/>
        </authorList>
    </citation>
    <scope>NUCLEOTIDE SEQUENCE [LARGE SCALE GENOMIC DNA]</scope>
    <source>
        <strain evidence="4 5">DSM 106739</strain>
    </source>
</reference>
<dbReference type="RefSeq" id="WP_207064476.1">
    <property type="nucleotide sequence ID" value="NZ_BAABLE010000005.1"/>
</dbReference>
<evidence type="ECO:0000256" key="1">
    <source>
        <dbReference type="ARBA" id="ARBA00022679"/>
    </source>
</evidence>
<dbReference type="PROSITE" id="PS51186">
    <property type="entry name" value="GNAT"/>
    <property type="match status" value="1"/>
</dbReference>